<organism evidence="3 4">
    <name type="scientific">Hapsidospora chrysogenum (strain ATCC 11550 / CBS 779.69 / DSM 880 / IAM 14645 / JCM 23072 / IMI 49137)</name>
    <name type="common">Acremonium chrysogenum</name>
    <dbReference type="NCBI Taxonomy" id="857340"/>
    <lineage>
        <taxon>Eukaryota</taxon>
        <taxon>Fungi</taxon>
        <taxon>Dikarya</taxon>
        <taxon>Ascomycota</taxon>
        <taxon>Pezizomycotina</taxon>
        <taxon>Sordariomycetes</taxon>
        <taxon>Hypocreomycetidae</taxon>
        <taxon>Hypocreales</taxon>
        <taxon>Bionectriaceae</taxon>
        <taxon>Hapsidospora</taxon>
    </lineage>
</organism>
<dbReference type="Proteomes" id="UP000029964">
    <property type="component" value="Unassembled WGS sequence"/>
</dbReference>
<dbReference type="HOGENOM" id="CLU_470058_0_0_1"/>
<proteinExistence type="predicted"/>
<dbReference type="OrthoDB" id="5593235at2759"/>
<gene>
    <name evidence="3" type="ORF">ACRE_052410</name>
</gene>
<comment type="caution">
    <text evidence="3">The sequence shown here is derived from an EMBL/GenBank/DDBJ whole genome shotgun (WGS) entry which is preliminary data.</text>
</comment>
<feature type="chain" id="PRO_5001815360" description="Zonadhesin-like protein" evidence="2">
    <location>
        <begin position="19"/>
        <end position="580"/>
    </location>
</feature>
<dbReference type="AlphaFoldDB" id="A0A086T3Q5"/>
<keyword evidence="4" id="KW-1185">Reference proteome</keyword>
<feature type="compositionally biased region" description="Polar residues" evidence="1">
    <location>
        <begin position="117"/>
        <end position="128"/>
    </location>
</feature>
<protein>
    <recommendedName>
        <fullName evidence="5">Zonadhesin-like protein</fullName>
    </recommendedName>
</protein>
<feature type="region of interest" description="Disordered" evidence="1">
    <location>
        <begin position="88"/>
        <end position="208"/>
    </location>
</feature>
<dbReference type="STRING" id="857340.A0A086T3Q5"/>
<feature type="signal peptide" evidence="2">
    <location>
        <begin position="1"/>
        <end position="18"/>
    </location>
</feature>
<accession>A0A086T3Q5</accession>
<feature type="region of interest" description="Disordered" evidence="1">
    <location>
        <begin position="221"/>
        <end position="244"/>
    </location>
</feature>
<sequence>MRFVTTLAALSVAGLSHARLAGLEPRMPGNECCPCPGTGEPGLDRVTVTLTVTQPGPPAKTIYVSHDPKETVTVSRTVTRPATTVYVTKGGEPGEDAGGPETMAPEESVPAPKTVTLKIQPTDQQTVTVKRPQDSQPTPKVVTVTKVHESPSPVATSEDPEEQNVNTTIFREPEPEEPTSGPEESASKPEEPAPESEKPATERMTDPQDLKTVTISVEPSTKTVTRQNEETAATATIQSPPSNMVTAAPETVSVVHTAHHYETVTQTVTNGNGNIDIQIIIINIDTGETTCIKENNGLPCDDGSSIPPKSATTDTTTTTPVSCPPVEATTSVATLFNTVTLTVGQKDVGHNGTRNLARNGGVLDGVIFAEQTTDPLDACHAWPAFYVFMEDSVLPALVHTKASRPDIYIVSANIVNQPLMSWVHWSLGALVWPHGVQQQQLRLLWLRRRRSPLASDPIPGHDAHLLAGKTPMAGIRYESRGGGSGHSELQMAAQKHYSFLEHLENNELWRYKFRMWDFQDRGVRIQLSAMMWMDINTAKPIPIDDESHFGVTMPRRLGRRQSEPSITPLPLYFRRRSCPS</sequence>
<keyword evidence="2" id="KW-0732">Signal</keyword>
<reference evidence="4" key="1">
    <citation type="journal article" date="2014" name="Genome Announc.">
        <title>Genome sequence and annotation of Acremonium chrysogenum, producer of the beta-lactam antibiotic cephalosporin C.</title>
        <authorList>
            <person name="Terfehr D."/>
            <person name="Dahlmann T.A."/>
            <person name="Specht T."/>
            <person name="Zadra I."/>
            <person name="Kuernsteiner H."/>
            <person name="Kueck U."/>
        </authorList>
    </citation>
    <scope>NUCLEOTIDE SEQUENCE [LARGE SCALE GENOMIC DNA]</scope>
    <source>
        <strain evidence="4">ATCC 11550 / CBS 779.69 / DSM 880 / IAM 14645 / JCM 23072 / IMI 49137</strain>
    </source>
</reference>
<evidence type="ECO:0008006" key="5">
    <source>
        <dbReference type="Google" id="ProtNLM"/>
    </source>
</evidence>
<evidence type="ECO:0000256" key="1">
    <source>
        <dbReference type="SAM" id="MobiDB-lite"/>
    </source>
</evidence>
<name>A0A086T3Q5_HAPC1</name>
<feature type="compositionally biased region" description="Basic and acidic residues" evidence="1">
    <location>
        <begin position="185"/>
        <end position="208"/>
    </location>
</feature>
<feature type="region of interest" description="Disordered" evidence="1">
    <location>
        <begin position="300"/>
        <end position="322"/>
    </location>
</feature>
<dbReference type="EMBL" id="JPKY01000057">
    <property type="protein sequence ID" value="KFH43987.1"/>
    <property type="molecule type" value="Genomic_DNA"/>
</dbReference>
<evidence type="ECO:0000313" key="4">
    <source>
        <dbReference type="Proteomes" id="UP000029964"/>
    </source>
</evidence>
<evidence type="ECO:0000256" key="2">
    <source>
        <dbReference type="SAM" id="SignalP"/>
    </source>
</evidence>
<evidence type="ECO:0000313" key="3">
    <source>
        <dbReference type="EMBL" id="KFH43987.1"/>
    </source>
</evidence>